<dbReference type="GO" id="GO:0005507">
    <property type="term" value="F:copper ion binding"/>
    <property type="evidence" value="ECO:0007669"/>
    <property type="project" value="TreeGrafter"/>
</dbReference>
<dbReference type="GO" id="GO:0016787">
    <property type="term" value="F:hydrolase activity"/>
    <property type="evidence" value="ECO:0007669"/>
    <property type="project" value="UniProtKB-KW"/>
</dbReference>
<comment type="catalytic activity">
    <reaction evidence="7">
        <text>adenosine + H2O + H(+) = inosine + NH4(+)</text>
        <dbReference type="Rhea" id="RHEA:24408"/>
        <dbReference type="ChEBI" id="CHEBI:15377"/>
        <dbReference type="ChEBI" id="CHEBI:15378"/>
        <dbReference type="ChEBI" id="CHEBI:16335"/>
        <dbReference type="ChEBI" id="CHEBI:17596"/>
        <dbReference type="ChEBI" id="CHEBI:28938"/>
        <dbReference type="EC" id="3.5.4.4"/>
    </reaction>
    <physiologicalReaction direction="left-to-right" evidence="7">
        <dbReference type="Rhea" id="RHEA:24409"/>
    </physiologicalReaction>
</comment>
<keyword evidence="4" id="KW-0479">Metal-binding</keyword>
<dbReference type="EMBL" id="FPHQ01000177">
    <property type="protein sequence ID" value="SFV77302.1"/>
    <property type="molecule type" value="Genomic_DNA"/>
</dbReference>
<proteinExistence type="inferred from homology"/>
<keyword evidence="3" id="KW-0808">Transferase</keyword>
<dbReference type="EMBL" id="FPHT01000348">
    <property type="protein sequence ID" value="SFV83288.1"/>
    <property type="molecule type" value="Genomic_DNA"/>
</dbReference>
<keyword evidence="5" id="KW-0378">Hydrolase</keyword>
<dbReference type="SUPFAM" id="SSF64438">
    <property type="entry name" value="CNF1/YfiH-like putative cysteine hydrolases"/>
    <property type="match status" value="1"/>
</dbReference>
<dbReference type="PANTHER" id="PTHR30616">
    <property type="entry name" value="UNCHARACTERIZED PROTEIN YFIH"/>
    <property type="match status" value="1"/>
</dbReference>
<keyword evidence="6" id="KW-0862">Zinc</keyword>
<protein>
    <submittedName>
        <fullName evidence="10">COG1496: Uncharacterized conserved protein</fullName>
    </submittedName>
</protein>
<organism evidence="10">
    <name type="scientific">hydrothermal vent metagenome</name>
    <dbReference type="NCBI Taxonomy" id="652676"/>
    <lineage>
        <taxon>unclassified sequences</taxon>
        <taxon>metagenomes</taxon>
        <taxon>ecological metagenomes</taxon>
    </lineage>
</organism>
<accession>A0A1W1DA21</accession>
<evidence type="ECO:0000256" key="2">
    <source>
        <dbReference type="ARBA" id="ARBA00007353"/>
    </source>
</evidence>
<evidence type="ECO:0000256" key="8">
    <source>
        <dbReference type="ARBA" id="ARBA00048968"/>
    </source>
</evidence>
<dbReference type="InterPro" id="IPR003730">
    <property type="entry name" value="Cu_polyphenol_OxRdtase"/>
</dbReference>
<dbReference type="CDD" id="cd16833">
    <property type="entry name" value="YfiH"/>
    <property type="match status" value="1"/>
</dbReference>
<dbReference type="AlphaFoldDB" id="A0A1W1DA21"/>
<reference evidence="10" key="1">
    <citation type="submission" date="2016-10" db="EMBL/GenBank/DDBJ databases">
        <authorList>
            <person name="de Groot N.N."/>
        </authorList>
    </citation>
    <scope>NUCLEOTIDE SEQUENCE</scope>
</reference>
<evidence type="ECO:0000256" key="3">
    <source>
        <dbReference type="ARBA" id="ARBA00022679"/>
    </source>
</evidence>
<sequence>MTQSSPIFPANVKLVSTQRYFDGGASVDGYGNFNLATHVGDDLQSVEHNRDLLSQHFNLPAEPKWLEQVHSNICLYASSAEYVGDASVTREQGVVCAVLTADCLPIFACNQTGTQVGVAHVGWKGIVNGVIESFIKQFKSNDLLVHFGPAISQQAFEVGEEVYQQFVDKDPLLSNAFVQKGDKYQLDIYQVAKIVFNGLGIESITGGGECTYTQEEGYFSYRRDGKHSGRMAHLIWLE</sequence>
<gene>
    <name evidence="10" type="ORF">MNB_SUP05-10-811</name>
    <name evidence="11" type="ORF">MNB_SUP05-12-698</name>
</gene>
<evidence type="ECO:0000256" key="7">
    <source>
        <dbReference type="ARBA" id="ARBA00047989"/>
    </source>
</evidence>
<evidence type="ECO:0000256" key="4">
    <source>
        <dbReference type="ARBA" id="ARBA00022723"/>
    </source>
</evidence>
<dbReference type="InterPro" id="IPR038371">
    <property type="entry name" value="Cu_polyphenol_OxRdtase_sf"/>
</dbReference>
<comment type="catalytic activity">
    <reaction evidence="1">
        <text>inosine + phosphate = alpha-D-ribose 1-phosphate + hypoxanthine</text>
        <dbReference type="Rhea" id="RHEA:27646"/>
        <dbReference type="ChEBI" id="CHEBI:17368"/>
        <dbReference type="ChEBI" id="CHEBI:17596"/>
        <dbReference type="ChEBI" id="CHEBI:43474"/>
        <dbReference type="ChEBI" id="CHEBI:57720"/>
        <dbReference type="EC" id="2.4.2.1"/>
    </reaction>
    <physiologicalReaction direction="left-to-right" evidence="1">
        <dbReference type="Rhea" id="RHEA:27647"/>
    </physiologicalReaction>
</comment>
<dbReference type="NCBIfam" id="TIGR00726">
    <property type="entry name" value="peptidoglycan editing factor PgeF"/>
    <property type="match status" value="1"/>
</dbReference>
<evidence type="ECO:0000313" key="11">
    <source>
        <dbReference type="EMBL" id="SFV83288.1"/>
    </source>
</evidence>
<evidence type="ECO:0000256" key="6">
    <source>
        <dbReference type="ARBA" id="ARBA00022833"/>
    </source>
</evidence>
<dbReference type="GO" id="GO:0017061">
    <property type="term" value="F:S-methyl-5-thioadenosine phosphorylase activity"/>
    <property type="evidence" value="ECO:0007669"/>
    <property type="project" value="UniProtKB-EC"/>
</dbReference>
<comment type="catalytic activity">
    <reaction evidence="8">
        <text>adenosine + phosphate = alpha-D-ribose 1-phosphate + adenine</text>
        <dbReference type="Rhea" id="RHEA:27642"/>
        <dbReference type="ChEBI" id="CHEBI:16335"/>
        <dbReference type="ChEBI" id="CHEBI:16708"/>
        <dbReference type="ChEBI" id="CHEBI:43474"/>
        <dbReference type="ChEBI" id="CHEBI:57720"/>
        <dbReference type="EC" id="2.4.2.1"/>
    </reaction>
    <physiologicalReaction direction="left-to-right" evidence="8">
        <dbReference type="Rhea" id="RHEA:27643"/>
    </physiologicalReaction>
</comment>
<evidence type="ECO:0000313" key="10">
    <source>
        <dbReference type="EMBL" id="SFV77302.1"/>
    </source>
</evidence>
<dbReference type="Pfam" id="PF02578">
    <property type="entry name" value="Cu-oxidase_4"/>
    <property type="match status" value="1"/>
</dbReference>
<evidence type="ECO:0000256" key="5">
    <source>
        <dbReference type="ARBA" id="ARBA00022801"/>
    </source>
</evidence>
<dbReference type="InterPro" id="IPR011324">
    <property type="entry name" value="Cytotoxic_necrot_fac-like_cat"/>
</dbReference>
<name>A0A1W1DA21_9ZZZZ</name>
<comment type="catalytic activity">
    <reaction evidence="9">
        <text>S-methyl-5'-thioadenosine + phosphate = 5-(methylsulfanyl)-alpha-D-ribose 1-phosphate + adenine</text>
        <dbReference type="Rhea" id="RHEA:11852"/>
        <dbReference type="ChEBI" id="CHEBI:16708"/>
        <dbReference type="ChEBI" id="CHEBI:17509"/>
        <dbReference type="ChEBI" id="CHEBI:43474"/>
        <dbReference type="ChEBI" id="CHEBI:58533"/>
        <dbReference type="EC" id="2.4.2.28"/>
    </reaction>
    <physiologicalReaction direction="left-to-right" evidence="9">
        <dbReference type="Rhea" id="RHEA:11853"/>
    </physiologicalReaction>
</comment>
<evidence type="ECO:0000256" key="1">
    <source>
        <dbReference type="ARBA" id="ARBA00000553"/>
    </source>
</evidence>
<dbReference type="Gene3D" id="3.60.140.10">
    <property type="entry name" value="CNF1/YfiH-like putative cysteine hydrolases"/>
    <property type="match status" value="1"/>
</dbReference>
<comment type="similarity">
    <text evidence="2">Belongs to the purine nucleoside phosphorylase YfiH/LACC1 family.</text>
</comment>
<evidence type="ECO:0000256" key="9">
    <source>
        <dbReference type="ARBA" id="ARBA00049893"/>
    </source>
</evidence>
<dbReference type="PANTHER" id="PTHR30616:SF2">
    <property type="entry name" value="PURINE NUCLEOSIDE PHOSPHORYLASE LACC1"/>
    <property type="match status" value="1"/>
</dbReference>